<sequence>MRVCRLCWSWFPVVLVLAAVSSCQQPKPETASTQPAPAYAARFDANWAQHKLWDDGLAEVATYEAERVIYQKPRAFELTMITVKEDFNRAFDVKTDDYQRPDLFPVMKVNQFCRIPTDNYPYHFLTSLFFPRAAPAHLHKLTTSSQEWCGTTFKAIGEGNGSGYQLAFNSYWDQQGVGSYDLPNGVLFEDALPYTLRSLTAADTSAFEAPVVELQQTSKATRPVVYQARISQQLEAPSEDGSRRQRVTVHLAPGKANEYVFAADYPNLLQEQHTWDGRTLRLKSVRRFAYWQH</sequence>
<dbReference type="AlphaFoldDB" id="A0A7L4ZWR8"/>
<evidence type="ECO:0000313" key="2">
    <source>
        <dbReference type="Proteomes" id="UP000326380"/>
    </source>
</evidence>
<dbReference type="Proteomes" id="UP000326380">
    <property type="component" value="Unassembled WGS sequence"/>
</dbReference>
<dbReference type="EMBL" id="VTWU01000001">
    <property type="protein sequence ID" value="KAA9339592.1"/>
    <property type="molecule type" value="Genomic_DNA"/>
</dbReference>
<protein>
    <submittedName>
        <fullName evidence="1">Uncharacterized protein</fullName>
    </submittedName>
</protein>
<dbReference type="PROSITE" id="PS51257">
    <property type="entry name" value="PROKAR_LIPOPROTEIN"/>
    <property type="match status" value="1"/>
</dbReference>
<reference evidence="1 2" key="1">
    <citation type="submission" date="2019-09" db="EMBL/GenBank/DDBJ databases">
        <title>Genome sequence of Hymenobacter sp. M3.</title>
        <authorList>
            <person name="Srinivasan S."/>
        </authorList>
    </citation>
    <scope>NUCLEOTIDE SEQUENCE [LARGE SCALE GENOMIC DNA]</scope>
    <source>
        <strain evidence="1 2">M3</strain>
    </source>
</reference>
<name>A0A7L4ZWR8_9BACT</name>
<proteinExistence type="predicted"/>
<accession>A0A7L4ZWR8</accession>
<comment type="caution">
    <text evidence="1">The sequence shown here is derived from an EMBL/GenBank/DDBJ whole genome shotgun (WGS) entry which is preliminary data.</text>
</comment>
<organism evidence="1 2">
    <name type="scientific">Hymenobacter busanensis</name>
    <dbReference type="NCBI Taxonomy" id="2607656"/>
    <lineage>
        <taxon>Bacteria</taxon>
        <taxon>Pseudomonadati</taxon>
        <taxon>Bacteroidota</taxon>
        <taxon>Cytophagia</taxon>
        <taxon>Cytophagales</taxon>
        <taxon>Hymenobacteraceae</taxon>
        <taxon>Hymenobacter</taxon>
    </lineage>
</organism>
<gene>
    <name evidence="1" type="ORF">F0P96_02985</name>
</gene>
<evidence type="ECO:0000313" key="1">
    <source>
        <dbReference type="EMBL" id="KAA9339592.1"/>
    </source>
</evidence>
<keyword evidence="2" id="KW-1185">Reference proteome</keyword>
<dbReference type="RefSeq" id="WP_151077240.1">
    <property type="nucleotide sequence ID" value="NZ_CP047647.1"/>
</dbReference>